<feature type="transmembrane region" description="Helical" evidence="1">
    <location>
        <begin position="39"/>
        <end position="57"/>
    </location>
</feature>
<evidence type="ECO:0000313" key="3">
    <source>
        <dbReference type="Proteomes" id="UP000653305"/>
    </source>
</evidence>
<keyword evidence="1" id="KW-0812">Transmembrane</keyword>
<dbReference type="GO" id="GO:0016740">
    <property type="term" value="F:transferase activity"/>
    <property type="evidence" value="ECO:0007669"/>
    <property type="project" value="UniProtKB-KW"/>
</dbReference>
<keyword evidence="1" id="KW-1133">Transmembrane helix</keyword>
<dbReference type="Proteomes" id="UP000653305">
    <property type="component" value="Unassembled WGS sequence"/>
</dbReference>
<accession>A0A830CI68</accession>
<name>A0A830CI68_9LAMI</name>
<proteinExistence type="predicted"/>
<evidence type="ECO:0000313" key="2">
    <source>
        <dbReference type="EMBL" id="GFP96004.1"/>
    </source>
</evidence>
<reference evidence="2" key="1">
    <citation type="submission" date="2020-07" db="EMBL/GenBank/DDBJ databases">
        <title>Ethylene signaling mediates host invasion by parasitic plants.</title>
        <authorList>
            <person name="Yoshida S."/>
        </authorList>
    </citation>
    <scope>NUCLEOTIDE SEQUENCE</scope>
    <source>
        <strain evidence="2">Okayama</strain>
    </source>
</reference>
<sequence length="77" mass="8741">MLIYVTHFFTAFVGAEWWAQSFGKSVPFLSWVPFVNGKFLGIIIIVNFMMLTILVALMQSICLEAYGGLLPHCLCMY</sequence>
<dbReference type="OrthoDB" id="196717at2759"/>
<comment type="caution">
    <text evidence="2">The sequence shown here is derived from an EMBL/GenBank/DDBJ whole genome shotgun (WGS) entry which is preliminary data.</text>
</comment>
<keyword evidence="1" id="KW-0472">Membrane</keyword>
<keyword evidence="3" id="KW-1185">Reference proteome</keyword>
<evidence type="ECO:0000256" key="1">
    <source>
        <dbReference type="SAM" id="Phobius"/>
    </source>
</evidence>
<dbReference type="AlphaFoldDB" id="A0A830CI68"/>
<keyword evidence="2" id="KW-0808">Transferase</keyword>
<protein>
    <submittedName>
        <fullName evidence="2">Choline/ethanolaminephosphotransferase 2</fullName>
    </submittedName>
</protein>
<gene>
    <name evidence="2" type="ORF">PHJA_001744500</name>
</gene>
<organism evidence="2 3">
    <name type="scientific">Phtheirospermum japonicum</name>
    <dbReference type="NCBI Taxonomy" id="374723"/>
    <lineage>
        <taxon>Eukaryota</taxon>
        <taxon>Viridiplantae</taxon>
        <taxon>Streptophyta</taxon>
        <taxon>Embryophyta</taxon>
        <taxon>Tracheophyta</taxon>
        <taxon>Spermatophyta</taxon>
        <taxon>Magnoliopsida</taxon>
        <taxon>eudicotyledons</taxon>
        <taxon>Gunneridae</taxon>
        <taxon>Pentapetalae</taxon>
        <taxon>asterids</taxon>
        <taxon>lamiids</taxon>
        <taxon>Lamiales</taxon>
        <taxon>Orobanchaceae</taxon>
        <taxon>Orobanchaceae incertae sedis</taxon>
        <taxon>Phtheirospermum</taxon>
    </lineage>
</organism>
<dbReference type="EMBL" id="BMAC01000413">
    <property type="protein sequence ID" value="GFP96004.1"/>
    <property type="molecule type" value="Genomic_DNA"/>
</dbReference>